<protein>
    <recommendedName>
        <fullName evidence="4 11">Trigger factor</fullName>
        <shortName evidence="11">TF</shortName>
        <ecNumber evidence="3 11">5.2.1.8</ecNumber>
    </recommendedName>
    <alternativeName>
        <fullName evidence="10 11">PPIase</fullName>
    </alternativeName>
</protein>
<dbReference type="Gene3D" id="1.10.3120.10">
    <property type="entry name" value="Trigger factor, C-terminal domain"/>
    <property type="match status" value="1"/>
</dbReference>
<gene>
    <name evidence="11" type="primary">tig</name>
    <name evidence="15" type="ORF">A2215_02995</name>
</gene>
<comment type="catalytic activity">
    <reaction evidence="1 11 12">
        <text>[protein]-peptidylproline (omega=180) = [protein]-peptidylproline (omega=0)</text>
        <dbReference type="Rhea" id="RHEA:16237"/>
        <dbReference type="Rhea" id="RHEA-COMP:10747"/>
        <dbReference type="Rhea" id="RHEA-COMP:10748"/>
        <dbReference type="ChEBI" id="CHEBI:83833"/>
        <dbReference type="ChEBI" id="CHEBI:83834"/>
        <dbReference type="EC" id="5.2.1.8"/>
    </reaction>
</comment>
<dbReference type="GO" id="GO:0015031">
    <property type="term" value="P:protein transport"/>
    <property type="evidence" value="ECO:0007669"/>
    <property type="project" value="UniProtKB-UniRule"/>
</dbReference>
<dbReference type="Pfam" id="PF00254">
    <property type="entry name" value="FKBP_C"/>
    <property type="match status" value="1"/>
</dbReference>
<feature type="domain" description="PPIase FKBP-type" evidence="14">
    <location>
        <begin position="171"/>
        <end position="257"/>
    </location>
</feature>
<dbReference type="InterPro" id="IPR001179">
    <property type="entry name" value="PPIase_FKBP_dom"/>
</dbReference>
<dbReference type="InterPro" id="IPR027304">
    <property type="entry name" value="Trigger_fact/SurA_dom_sf"/>
</dbReference>
<organism evidence="15 16">
    <name type="scientific">Candidatus Berkelbacteria bacterium RIFOXYA2_FULL_43_10</name>
    <dbReference type="NCBI Taxonomy" id="1797472"/>
    <lineage>
        <taxon>Bacteria</taxon>
        <taxon>Candidatus Berkelbacteria</taxon>
    </lineage>
</organism>
<evidence type="ECO:0000256" key="10">
    <source>
        <dbReference type="ARBA" id="ARBA00029986"/>
    </source>
</evidence>
<evidence type="ECO:0000256" key="6">
    <source>
        <dbReference type="ARBA" id="ARBA00023110"/>
    </source>
</evidence>
<dbReference type="SUPFAM" id="SSF109998">
    <property type="entry name" value="Triger factor/SurA peptide-binding domain-like"/>
    <property type="match status" value="1"/>
</dbReference>
<dbReference type="GO" id="GO:0051301">
    <property type="term" value="P:cell division"/>
    <property type="evidence" value="ECO:0007669"/>
    <property type="project" value="UniProtKB-KW"/>
</dbReference>
<dbReference type="SUPFAM" id="SSF54534">
    <property type="entry name" value="FKBP-like"/>
    <property type="match status" value="1"/>
</dbReference>
<dbReference type="Proteomes" id="UP000178583">
    <property type="component" value="Unassembled WGS sequence"/>
</dbReference>
<evidence type="ECO:0000256" key="3">
    <source>
        <dbReference type="ARBA" id="ARBA00013194"/>
    </source>
</evidence>
<dbReference type="NCBIfam" id="TIGR00115">
    <property type="entry name" value="tig"/>
    <property type="match status" value="1"/>
</dbReference>
<evidence type="ECO:0000256" key="13">
    <source>
        <dbReference type="RuleBase" id="RU003914"/>
    </source>
</evidence>
<dbReference type="PANTHER" id="PTHR30560:SF3">
    <property type="entry name" value="TRIGGER FACTOR-LIKE PROTEIN TIG, CHLOROPLASTIC"/>
    <property type="match status" value="1"/>
</dbReference>
<evidence type="ECO:0000256" key="8">
    <source>
        <dbReference type="ARBA" id="ARBA00023235"/>
    </source>
</evidence>
<dbReference type="GO" id="GO:0044183">
    <property type="term" value="F:protein folding chaperone"/>
    <property type="evidence" value="ECO:0007669"/>
    <property type="project" value="TreeGrafter"/>
</dbReference>
<evidence type="ECO:0000256" key="9">
    <source>
        <dbReference type="ARBA" id="ARBA00023306"/>
    </source>
</evidence>
<dbReference type="GO" id="GO:0003755">
    <property type="term" value="F:peptidyl-prolyl cis-trans isomerase activity"/>
    <property type="evidence" value="ECO:0007669"/>
    <property type="project" value="UniProtKB-UniRule"/>
</dbReference>
<evidence type="ECO:0000256" key="4">
    <source>
        <dbReference type="ARBA" id="ARBA00016902"/>
    </source>
</evidence>
<proteinExistence type="inferred from homology"/>
<dbReference type="Pfam" id="PF05697">
    <property type="entry name" value="Trigger_N"/>
    <property type="match status" value="1"/>
</dbReference>
<reference evidence="15 16" key="1">
    <citation type="journal article" date="2016" name="Nat. Commun.">
        <title>Thousands of microbial genomes shed light on interconnected biogeochemical processes in an aquifer system.</title>
        <authorList>
            <person name="Anantharaman K."/>
            <person name="Brown C.T."/>
            <person name="Hug L.A."/>
            <person name="Sharon I."/>
            <person name="Castelle C.J."/>
            <person name="Probst A.J."/>
            <person name="Thomas B.C."/>
            <person name="Singh A."/>
            <person name="Wilkins M.J."/>
            <person name="Karaoz U."/>
            <person name="Brodie E.L."/>
            <person name="Williams K.H."/>
            <person name="Hubbard S.S."/>
            <person name="Banfield J.F."/>
        </authorList>
    </citation>
    <scope>NUCLEOTIDE SEQUENCE [LARGE SCALE GENOMIC DNA]</scope>
</reference>
<dbReference type="PROSITE" id="PS50059">
    <property type="entry name" value="FKBP_PPIASE"/>
    <property type="match status" value="1"/>
</dbReference>
<dbReference type="InterPro" id="IPR037041">
    <property type="entry name" value="Trigger_fac_C_sf"/>
</dbReference>
<dbReference type="FunFam" id="3.10.50.40:FF:000001">
    <property type="entry name" value="Trigger factor"/>
    <property type="match status" value="1"/>
</dbReference>
<keyword evidence="8 11" id="KW-0413">Isomerase</keyword>
<name>A0A1F5E4Y4_9BACT</name>
<evidence type="ECO:0000256" key="5">
    <source>
        <dbReference type="ARBA" id="ARBA00022618"/>
    </source>
</evidence>
<dbReference type="GO" id="GO:0051083">
    <property type="term" value="P:'de novo' cotranslational protein folding"/>
    <property type="evidence" value="ECO:0007669"/>
    <property type="project" value="TreeGrafter"/>
</dbReference>
<evidence type="ECO:0000256" key="1">
    <source>
        <dbReference type="ARBA" id="ARBA00000971"/>
    </source>
</evidence>
<dbReference type="PANTHER" id="PTHR30560">
    <property type="entry name" value="TRIGGER FACTOR CHAPERONE AND PEPTIDYL-PROLYL CIS/TRANS ISOMERASE"/>
    <property type="match status" value="1"/>
</dbReference>
<dbReference type="GO" id="GO:0005737">
    <property type="term" value="C:cytoplasm"/>
    <property type="evidence" value="ECO:0007669"/>
    <property type="project" value="UniProtKB-SubCell"/>
</dbReference>
<dbReference type="STRING" id="1797472.A2215_02995"/>
<keyword evidence="9 11" id="KW-0131">Cell cycle</keyword>
<keyword evidence="5 11" id="KW-0132">Cell division</keyword>
<keyword evidence="11" id="KW-0963">Cytoplasm</keyword>
<dbReference type="SUPFAM" id="SSF102735">
    <property type="entry name" value="Trigger factor ribosome-binding domain"/>
    <property type="match status" value="1"/>
</dbReference>
<comment type="function">
    <text evidence="11">Involved in protein export. Acts as a chaperone by maintaining the newly synthesized protein in an open conformation. Functions as a peptidyl-prolyl cis-trans isomerase.</text>
</comment>
<dbReference type="GO" id="GO:0043022">
    <property type="term" value="F:ribosome binding"/>
    <property type="evidence" value="ECO:0007669"/>
    <property type="project" value="TreeGrafter"/>
</dbReference>
<comment type="caution">
    <text evidence="15">The sequence shown here is derived from an EMBL/GenBank/DDBJ whole genome shotgun (WGS) entry which is preliminary data.</text>
</comment>
<accession>A0A1F5E4Y4</accession>
<dbReference type="HAMAP" id="MF_00303">
    <property type="entry name" value="Trigger_factor_Tig"/>
    <property type="match status" value="1"/>
</dbReference>
<dbReference type="InterPro" id="IPR005215">
    <property type="entry name" value="Trig_fac"/>
</dbReference>
<comment type="similarity">
    <text evidence="2 11 13">Belongs to the FKBP-type PPIase family. Tig subfamily.</text>
</comment>
<dbReference type="PIRSF" id="PIRSF003095">
    <property type="entry name" value="Trigger_factor"/>
    <property type="match status" value="1"/>
</dbReference>
<evidence type="ECO:0000313" key="15">
    <source>
        <dbReference type="EMBL" id="OGD62380.1"/>
    </source>
</evidence>
<evidence type="ECO:0000259" key="14">
    <source>
        <dbReference type="PROSITE" id="PS50059"/>
    </source>
</evidence>
<dbReference type="EMBL" id="MEZY01000050">
    <property type="protein sequence ID" value="OGD62380.1"/>
    <property type="molecule type" value="Genomic_DNA"/>
</dbReference>
<dbReference type="GO" id="GO:0043335">
    <property type="term" value="P:protein unfolding"/>
    <property type="evidence" value="ECO:0007669"/>
    <property type="project" value="TreeGrafter"/>
</dbReference>
<keyword evidence="7 11" id="KW-0143">Chaperone</keyword>
<dbReference type="EC" id="5.2.1.8" evidence="3 11"/>
<dbReference type="InterPro" id="IPR008880">
    <property type="entry name" value="Trigger_fac_C"/>
</dbReference>
<comment type="domain">
    <text evidence="11">Consists of 3 domains; the N-terminus binds the ribosome, the middle domain has PPIase activity, while the C-terminus has intrinsic chaperone activity on its own.</text>
</comment>
<dbReference type="InterPro" id="IPR008881">
    <property type="entry name" value="Trigger_fac_ribosome-bd_bac"/>
</dbReference>
<comment type="subcellular location">
    <subcellularLocation>
        <location evidence="11">Cytoplasm</location>
    </subcellularLocation>
    <text evidence="11">About half TF is bound to the ribosome near the polypeptide exit tunnel while the other half is free in the cytoplasm.</text>
</comment>
<dbReference type="Pfam" id="PF05698">
    <property type="entry name" value="Trigger_C"/>
    <property type="match status" value="1"/>
</dbReference>
<sequence>MNIKKENLGKNKIKLTISLEPRELAGYFRKSFDRLSKEVKLDGFREGKAPYKLVEAKIGHNRLLGDGVDMAANESFRVAIEQEKLMPLSPPKVEIKKIPGYSLDETEIADDLIFEAEFEIMPEIKLGDYKKIKVKVPEKRKSDESDVEKILLHLRRQKATFKEIERGAKTGDRIEINYEGTLKGVKLDKLYSKNHPLILGEGNLIPGFEDQISGLKMGESKEFEITFPKDYHDKDVADKKVKFKVTLADAKEVVLPECNNVFAKEFGQETVAKLEKSIAKSLEQEIEVEHKNMIDNMVVEKVLPLLTIDVPEILVWQESERMLETFKNQIESRGMNFEKYLTNMKKDIETIKNEMKPQAEKNVKIGLMLGKVIEAENIDPKDKEAGRRALEKLVEIATGK</sequence>
<dbReference type="AlphaFoldDB" id="A0A1F5E4Y4"/>
<dbReference type="Gene3D" id="3.10.50.40">
    <property type="match status" value="1"/>
</dbReference>
<dbReference type="InterPro" id="IPR046357">
    <property type="entry name" value="PPIase_dom_sf"/>
</dbReference>
<evidence type="ECO:0000256" key="7">
    <source>
        <dbReference type="ARBA" id="ARBA00023186"/>
    </source>
</evidence>
<evidence type="ECO:0000256" key="11">
    <source>
        <dbReference type="HAMAP-Rule" id="MF_00303"/>
    </source>
</evidence>
<keyword evidence="6 11" id="KW-0697">Rotamase</keyword>
<dbReference type="InterPro" id="IPR036611">
    <property type="entry name" value="Trigger_fac_ribosome-bd_sf"/>
</dbReference>
<evidence type="ECO:0000256" key="2">
    <source>
        <dbReference type="ARBA" id="ARBA00005464"/>
    </source>
</evidence>
<evidence type="ECO:0000256" key="12">
    <source>
        <dbReference type="PROSITE-ProRule" id="PRU00277"/>
    </source>
</evidence>
<evidence type="ECO:0000313" key="16">
    <source>
        <dbReference type="Proteomes" id="UP000178583"/>
    </source>
</evidence>
<dbReference type="Gene3D" id="3.30.70.1050">
    <property type="entry name" value="Trigger factor ribosome-binding domain"/>
    <property type="match status" value="1"/>
</dbReference>